<feature type="domain" description="FecR N-terminal" evidence="3">
    <location>
        <begin position="12"/>
        <end position="51"/>
    </location>
</feature>
<feature type="transmembrane region" description="Helical" evidence="1">
    <location>
        <begin position="89"/>
        <end position="108"/>
    </location>
</feature>
<accession>A0A7W9RZX9</accession>
<dbReference type="Pfam" id="PF16220">
    <property type="entry name" value="DUF4880"/>
    <property type="match status" value="1"/>
</dbReference>
<gene>
    <name evidence="4" type="ORF">HNR59_000695</name>
</gene>
<evidence type="ECO:0000259" key="3">
    <source>
        <dbReference type="Pfam" id="PF16220"/>
    </source>
</evidence>
<keyword evidence="1 4" id="KW-0812">Transmembrane</keyword>
<dbReference type="InterPro" id="IPR012373">
    <property type="entry name" value="Ferrdict_sens_TM"/>
</dbReference>
<comment type="caution">
    <text evidence="4">The sequence shown here is derived from an EMBL/GenBank/DDBJ whole genome shotgun (WGS) entry which is preliminary data.</text>
</comment>
<reference evidence="4 5" key="1">
    <citation type="submission" date="2020-08" db="EMBL/GenBank/DDBJ databases">
        <title>Genomic Encyclopedia of Type Strains, Phase IV (KMG-IV): sequencing the most valuable type-strain genomes for metagenomic binning, comparative biology and taxonomic classification.</title>
        <authorList>
            <person name="Goeker M."/>
        </authorList>
    </citation>
    <scope>NUCLEOTIDE SEQUENCE [LARGE SCALE GENOMIC DNA]</scope>
    <source>
        <strain evidence="4 5">DSM 11099</strain>
    </source>
</reference>
<dbReference type="InterPro" id="IPR006860">
    <property type="entry name" value="FecR"/>
</dbReference>
<dbReference type="Proteomes" id="UP000533306">
    <property type="component" value="Unassembled WGS sequence"/>
</dbReference>
<name>A0A7W9RZX9_9HYPH</name>
<sequence length="330" mass="36169">MGDENHTDPLLDEAADWLLRLQEAPRDARTAEEFETWLARSPEHARAWASIGRSWRLIGEVAPTHEAAWKQRTRSRRRLSRSGHSVSGGWRRIAGIAVATACVAFLALSAPSFMLRLQADHLTGTAESRVITLADGSTVTLGADSAIAATVSSHERSVTLLAGEAFFEVRRDVARPFTVKAGEVTVAVLGTAFDVQLTTSTATVQLEHGSVDVGYSREGTSGNAHLAPGEMMRVDRQTGEMSRNPIAKDDIAAWRNGYLFVSDATIGFVAEQLQRYHPAWISVPDRDLAARRVTGLYDLRDPDRALRALVEPYGGRVRAVSPYLRILSRL</sequence>
<keyword evidence="1" id="KW-0472">Membrane</keyword>
<dbReference type="Pfam" id="PF04773">
    <property type="entry name" value="FecR"/>
    <property type="match status" value="1"/>
</dbReference>
<organism evidence="4 5">
    <name type="scientific">Aquamicrobium lusatiense</name>
    <dbReference type="NCBI Taxonomy" id="89772"/>
    <lineage>
        <taxon>Bacteria</taxon>
        <taxon>Pseudomonadati</taxon>
        <taxon>Pseudomonadota</taxon>
        <taxon>Alphaproteobacteria</taxon>
        <taxon>Hyphomicrobiales</taxon>
        <taxon>Phyllobacteriaceae</taxon>
        <taxon>Aquamicrobium</taxon>
    </lineage>
</organism>
<evidence type="ECO:0000313" key="5">
    <source>
        <dbReference type="Proteomes" id="UP000533306"/>
    </source>
</evidence>
<dbReference type="InterPro" id="IPR032623">
    <property type="entry name" value="FecR_N"/>
</dbReference>
<dbReference type="Gene3D" id="2.60.120.1440">
    <property type="match status" value="1"/>
</dbReference>
<proteinExistence type="predicted"/>
<dbReference type="PANTHER" id="PTHR30273:SF2">
    <property type="entry name" value="PROTEIN FECR"/>
    <property type="match status" value="1"/>
</dbReference>
<dbReference type="GO" id="GO:0016989">
    <property type="term" value="F:sigma factor antagonist activity"/>
    <property type="evidence" value="ECO:0007669"/>
    <property type="project" value="TreeGrafter"/>
</dbReference>
<evidence type="ECO:0000256" key="1">
    <source>
        <dbReference type="SAM" id="Phobius"/>
    </source>
</evidence>
<dbReference type="PANTHER" id="PTHR30273">
    <property type="entry name" value="PERIPLASMIC SIGNAL SENSOR AND SIGMA FACTOR ACTIVATOR FECR-RELATED"/>
    <property type="match status" value="1"/>
</dbReference>
<keyword evidence="5" id="KW-1185">Reference proteome</keyword>
<dbReference type="AlphaFoldDB" id="A0A7W9RZX9"/>
<evidence type="ECO:0000259" key="2">
    <source>
        <dbReference type="Pfam" id="PF04773"/>
    </source>
</evidence>
<evidence type="ECO:0000313" key="4">
    <source>
        <dbReference type="EMBL" id="MBB6011350.1"/>
    </source>
</evidence>
<dbReference type="EMBL" id="JACHEU010000001">
    <property type="protein sequence ID" value="MBB6011350.1"/>
    <property type="molecule type" value="Genomic_DNA"/>
</dbReference>
<protein>
    <submittedName>
        <fullName evidence="4">Transmembrane sensor</fullName>
    </submittedName>
</protein>
<keyword evidence="1" id="KW-1133">Transmembrane helix</keyword>
<dbReference type="PIRSF" id="PIRSF018266">
    <property type="entry name" value="FecR"/>
    <property type="match status" value="1"/>
</dbReference>
<feature type="domain" description="FecR protein" evidence="2">
    <location>
        <begin position="121"/>
        <end position="211"/>
    </location>
</feature>
<dbReference type="RefSeq" id="WP_246374481.1">
    <property type="nucleotide sequence ID" value="NZ_JACHEU010000001.1"/>
</dbReference>